<dbReference type="EMBL" id="VSRR010057999">
    <property type="protein sequence ID" value="MPC81780.1"/>
    <property type="molecule type" value="Genomic_DNA"/>
</dbReference>
<feature type="region of interest" description="Disordered" evidence="1">
    <location>
        <begin position="15"/>
        <end position="77"/>
    </location>
</feature>
<dbReference type="AlphaFoldDB" id="A0A5B7IBH5"/>
<evidence type="ECO:0000256" key="1">
    <source>
        <dbReference type="SAM" id="MobiDB-lite"/>
    </source>
</evidence>
<sequence>MMAVVVGVGLVEIVSGGGRGDSSGGDGGGSGGGGGDAPHAAITSPSTQETPPPSASQANQPPLRPASHQPAQPPIFASHISQKDVTFASWDGSRVLGLAVPCYLQVFMGNVRVCYMRRAMNT</sequence>
<comment type="caution">
    <text evidence="2">The sequence shown here is derived from an EMBL/GenBank/DDBJ whole genome shotgun (WGS) entry which is preliminary data.</text>
</comment>
<feature type="compositionally biased region" description="Gly residues" evidence="1">
    <location>
        <begin position="15"/>
        <end position="36"/>
    </location>
</feature>
<proteinExistence type="predicted"/>
<organism evidence="2 3">
    <name type="scientific">Portunus trituberculatus</name>
    <name type="common">Swimming crab</name>
    <name type="synonym">Neptunus trituberculatus</name>
    <dbReference type="NCBI Taxonomy" id="210409"/>
    <lineage>
        <taxon>Eukaryota</taxon>
        <taxon>Metazoa</taxon>
        <taxon>Ecdysozoa</taxon>
        <taxon>Arthropoda</taxon>
        <taxon>Crustacea</taxon>
        <taxon>Multicrustacea</taxon>
        <taxon>Malacostraca</taxon>
        <taxon>Eumalacostraca</taxon>
        <taxon>Eucarida</taxon>
        <taxon>Decapoda</taxon>
        <taxon>Pleocyemata</taxon>
        <taxon>Brachyura</taxon>
        <taxon>Eubrachyura</taxon>
        <taxon>Portunoidea</taxon>
        <taxon>Portunidae</taxon>
        <taxon>Portuninae</taxon>
        <taxon>Portunus</taxon>
    </lineage>
</organism>
<gene>
    <name evidence="2" type="ORF">E2C01_076414</name>
</gene>
<accession>A0A5B7IBH5</accession>
<keyword evidence="3" id="KW-1185">Reference proteome</keyword>
<evidence type="ECO:0000313" key="3">
    <source>
        <dbReference type="Proteomes" id="UP000324222"/>
    </source>
</evidence>
<feature type="compositionally biased region" description="Low complexity" evidence="1">
    <location>
        <begin position="43"/>
        <end position="61"/>
    </location>
</feature>
<protein>
    <submittedName>
        <fullName evidence="2">Uncharacterized protein</fullName>
    </submittedName>
</protein>
<evidence type="ECO:0000313" key="2">
    <source>
        <dbReference type="EMBL" id="MPC81780.1"/>
    </source>
</evidence>
<reference evidence="2 3" key="1">
    <citation type="submission" date="2019-05" db="EMBL/GenBank/DDBJ databases">
        <title>Another draft genome of Portunus trituberculatus and its Hox gene families provides insights of decapod evolution.</title>
        <authorList>
            <person name="Jeong J.-H."/>
            <person name="Song I."/>
            <person name="Kim S."/>
            <person name="Choi T."/>
            <person name="Kim D."/>
            <person name="Ryu S."/>
            <person name="Kim W."/>
        </authorList>
    </citation>
    <scope>NUCLEOTIDE SEQUENCE [LARGE SCALE GENOMIC DNA]</scope>
    <source>
        <tissue evidence="2">Muscle</tissue>
    </source>
</reference>
<dbReference type="Proteomes" id="UP000324222">
    <property type="component" value="Unassembled WGS sequence"/>
</dbReference>
<name>A0A5B7IBH5_PORTR</name>